<keyword evidence="5" id="KW-0378">Hydrolase</keyword>
<dbReference type="InterPro" id="IPR042467">
    <property type="entry name" value="Peptidase_C65_otubain_sub2"/>
</dbReference>
<keyword evidence="9" id="KW-1185">Reference proteome</keyword>
<dbReference type="InterPro" id="IPR019400">
    <property type="entry name" value="Peptidase_C65_otubain"/>
</dbReference>
<evidence type="ECO:0000256" key="2">
    <source>
        <dbReference type="ARBA" id="ARBA00012759"/>
    </source>
</evidence>
<dbReference type="AlphaFoldDB" id="A0A899FX10"/>
<dbReference type="Gene3D" id="1.20.1300.20">
    <property type="entry name" value="Peptidase C65 Otubain, subdomain 2"/>
    <property type="match status" value="1"/>
</dbReference>
<accession>A0A899FX10</accession>
<dbReference type="SUPFAM" id="SSF54001">
    <property type="entry name" value="Cysteine proteinases"/>
    <property type="match status" value="1"/>
</dbReference>
<evidence type="ECO:0000259" key="7">
    <source>
        <dbReference type="PROSITE" id="PS50802"/>
    </source>
</evidence>
<evidence type="ECO:0000256" key="4">
    <source>
        <dbReference type="ARBA" id="ARBA00022786"/>
    </source>
</evidence>
<dbReference type="InterPro" id="IPR003323">
    <property type="entry name" value="OTU_dom"/>
</dbReference>
<dbReference type="EC" id="3.4.19.12" evidence="2"/>
<reference evidence="8" key="1">
    <citation type="submission" date="2020-06" db="EMBL/GenBank/DDBJ databases">
        <title>Genomes of multiple members of Pneumocystis genus reveal paths to human pathogen Pneumocystis jirovecii.</title>
        <authorList>
            <person name="Cisse O.H."/>
            <person name="Ma L."/>
            <person name="Dekker J."/>
            <person name="Khil P."/>
            <person name="Jo J."/>
            <person name="Brenchley J."/>
            <person name="Blair R."/>
            <person name="Pahar B."/>
            <person name="Chabe M."/>
            <person name="Van Rompay K.A."/>
            <person name="Keesler R."/>
            <person name="Sukura A."/>
            <person name="Hirsch V."/>
            <person name="Kutty G."/>
            <person name="Liu Y."/>
            <person name="Peng L."/>
            <person name="Chen J."/>
            <person name="Song J."/>
            <person name="Weissenbacher-Lang C."/>
            <person name="Xu J."/>
            <person name="Upham N.S."/>
            <person name="Stajich J.E."/>
            <person name="Cuomo C.A."/>
            <person name="Cushion M.T."/>
            <person name="Kovacs J.A."/>
        </authorList>
    </citation>
    <scope>NUCLEOTIDE SEQUENCE</scope>
    <source>
        <strain evidence="8">2A</strain>
    </source>
</reference>
<organism evidence="8 9">
    <name type="scientific">Pneumocystis wakefieldiae</name>
    <dbReference type="NCBI Taxonomy" id="38082"/>
    <lineage>
        <taxon>Eukaryota</taxon>
        <taxon>Fungi</taxon>
        <taxon>Dikarya</taxon>
        <taxon>Ascomycota</taxon>
        <taxon>Taphrinomycotina</taxon>
        <taxon>Pneumocystomycetes</taxon>
        <taxon>Pneumocystaceae</taxon>
        <taxon>Pneumocystis</taxon>
    </lineage>
</organism>
<dbReference type="Pfam" id="PF10275">
    <property type="entry name" value="Peptidase_C65"/>
    <property type="match status" value="1"/>
</dbReference>
<dbReference type="GO" id="GO:0005634">
    <property type="term" value="C:nucleus"/>
    <property type="evidence" value="ECO:0007669"/>
    <property type="project" value="TreeGrafter"/>
</dbReference>
<evidence type="ECO:0000313" key="8">
    <source>
        <dbReference type="EMBL" id="QSL64572.1"/>
    </source>
</evidence>
<feature type="domain" description="OTU" evidence="7">
    <location>
        <begin position="40"/>
        <end position="243"/>
    </location>
</feature>
<gene>
    <name evidence="8" type="ORF">MERGE_001873</name>
</gene>
<dbReference type="PROSITE" id="PS50802">
    <property type="entry name" value="OTU"/>
    <property type="match status" value="1"/>
</dbReference>
<dbReference type="Gene3D" id="3.30.200.60">
    <property type="entry name" value="Peptidase C65 Otubain, subdomain 1"/>
    <property type="match status" value="1"/>
</dbReference>
<dbReference type="InterPro" id="IPR042468">
    <property type="entry name" value="Peptidase_C65_otubain_sub1"/>
</dbReference>
<keyword evidence="6" id="KW-0788">Thiol protease</keyword>
<dbReference type="GO" id="GO:0043130">
    <property type="term" value="F:ubiquitin binding"/>
    <property type="evidence" value="ECO:0007669"/>
    <property type="project" value="TreeGrafter"/>
</dbReference>
<dbReference type="GO" id="GO:0071108">
    <property type="term" value="P:protein K48-linked deubiquitination"/>
    <property type="evidence" value="ECO:0007669"/>
    <property type="project" value="TreeGrafter"/>
</dbReference>
<sequence length="243" mass="28306">MSVETNIDPLVHNCIPIQELLKEYEENETFYKKIKALGNMSLYRIKRDGDCFYRALCFGWLWTLMHQTPGDSEKNIVEFSRTTELLQKSGFELLSYEDLYEEALLALSLLKPDENQDIQAKEKELLNIMNIPEKSNAIVVYFRFLTSAYIKQNAYKYAPFLDVPSVADVFTFCQNTIECIGKEADHVMINALSKALQVCIHIYYIDRSNSDQAKKYEFTVENENPITICLLYRPGHYDFIIDK</sequence>
<protein>
    <recommendedName>
        <fullName evidence="2">ubiquitinyl hydrolase 1</fullName>
        <ecNumber evidence="2">3.4.19.12</ecNumber>
    </recommendedName>
</protein>
<evidence type="ECO:0000256" key="1">
    <source>
        <dbReference type="ARBA" id="ARBA00000707"/>
    </source>
</evidence>
<dbReference type="EMBL" id="CP054534">
    <property type="protein sequence ID" value="QSL64572.1"/>
    <property type="molecule type" value="Genomic_DNA"/>
</dbReference>
<keyword evidence="4" id="KW-0833">Ubl conjugation pathway</keyword>
<evidence type="ECO:0000256" key="6">
    <source>
        <dbReference type="ARBA" id="ARBA00022807"/>
    </source>
</evidence>
<name>A0A899FX10_9ASCO</name>
<dbReference type="CDD" id="cd22749">
    <property type="entry name" value="Otubain_C65"/>
    <property type="match status" value="1"/>
</dbReference>
<dbReference type="Proteomes" id="UP000663699">
    <property type="component" value="Chromosome 3"/>
</dbReference>
<evidence type="ECO:0000256" key="3">
    <source>
        <dbReference type="ARBA" id="ARBA00022670"/>
    </source>
</evidence>
<comment type="catalytic activity">
    <reaction evidence="1">
        <text>Thiol-dependent hydrolysis of ester, thioester, amide, peptide and isopeptide bonds formed by the C-terminal Gly of ubiquitin (a 76-residue protein attached to proteins as an intracellular targeting signal).</text>
        <dbReference type="EC" id="3.4.19.12"/>
    </reaction>
</comment>
<dbReference type="GO" id="GO:0004843">
    <property type="term" value="F:cysteine-type deubiquitinase activity"/>
    <property type="evidence" value="ECO:0007669"/>
    <property type="project" value="UniProtKB-EC"/>
</dbReference>
<proteinExistence type="predicted"/>
<keyword evidence="3" id="KW-0645">Protease</keyword>
<dbReference type="PANTHER" id="PTHR12931:SF15">
    <property type="entry name" value="UBIQUITIN THIOESTERASE OTUBAIN-LIKE"/>
    <property type="match status" value="1"/>
</dbReference>
<dbReference type="GO" id="GO:0006508">
    <property type="term" value="P:proteolysis"/>
    <property type="evidence" value="ECO:0007669"/>
    <property type="project" value="UniProtKB-KW"/>
</dbReference>
<dbReference type="InterPro" id="IPR038765">
    <property type="entry name" value="Papain-like_cys_pep_sf"/>
</dbReference>
<dbReference type="PANTHER" id="PTHR12931">
    <property type="entry name" value="UBIQUITIN THIOLESTERASE PROTEIN OTUB"/>
    <property type="match status" value="1"/>
</dbReference>
<evidence type="ECO:0000313" key="9">
    <source>
        <dbReference type="Proteomes" id="UP000663699"/>
    </source>
</evidence>
<evidence type="ECO:0000256" key="5">
    <source>
        <dbReference type="ARBA" id="ARBA00022801"/>
    </source>
</evidence>
<dbReference type="OrthoDB" id="18915at2759"/>